<dbReference type="Pfam" id="PF04832">
    <property type="entry name" value="SOUL"/>
    <property type="match status" value="2"/>
</dbReference>
<name>A0A7S1ST44_9CHLO</name>
<dbReference type="Gene3D" id="3.20.80.10">
    <property type="entry name" value="Regulatory factor, effector binding domain"/>
    <property type="match status" value="2"/>
</dbReference>
<dbReference type="PANTHER" id="PTHR11220">
    <property type="entry name" value="HEME-BINDING PROTEIN-RELATED"/>
    <property type="match status" value="1"/>
</dbReference>
<evidence type="ECO:0000313" key="2">
    <source>
        <dbReference type="EMBL" id="CAD9207925.1"/>
    </source>
</evidence>
<evidence type="ECO:0008006" key="3">
    <source>
        <dbReference type="Google" id="ProtNLM"/>
    </source>
</evidence>
<proteinExistence type="inferred from homology"/>
<dbReference type="InterPro" id="IPR006917">
    <property type="entry name" value="SOUL_heme-bd"/>
</dbReference>
<reference evidence="2" key="1">
    <citation type="submission" date="2021-01" db="EMBL/GenBank/DDBJ databases">
        <authorList>
            <person name="Corre E."/>
            <person name="Pelletier E."/>
            <person name="Niang G."/>
            <person name="Scheremetjew M."/>
            <person name="Finn R."/>
            <person name="Kale V."/>
            <person name="Holt S."/>
            <person name="Cochrane G."/>
            <person name="Meng A."/>
            <person name="Brown T."/>
            <person name="Cohen L."/>
        </authorList>
    </citation>
    <scope>NUCLEOTIDE SEQUENCE</scope>
    <source>
        <strain evidence="2">PLY429</strain>
    </source>
</reference>
<dbReference type="SUPFAM" id="SSF55136">
    <property type="entry name" value="Probable bacterial effector-binding domain"/>
    <property type="match status" value="1"/>
</dbReference>
<gene>
    <name evidence="2" type="ORF">TCHU04912_LOCUS10161</name>
</gene>
<dbReference type="PANTHER" id="PTHR11220:SF58">
    <property type="entry name" value="SOUL HEME-BINDING FAMILY PROTEIN"/>
    <property type="match status" value="1"/>
</dbReference>
<dbReference type="InterPro" id="IPR011256">
    <property type="entry name" value="Reg_factor_effector_dom_sf"/>
</dbReference>
<dbReference type="EMBL" id="HBGG01019618">
    <property type="protein sequence ID" value="CAD9207925.1"/>
    <property type="molecule type" value="Transcribed_RNA"/>
</dbReference>
<protein>
    <recommendedName>
        <fullName evidence="3">SOUL heme-binding protein</fullName>
    </recommendedName>
</protein>
<organism evidence="2">
    <name type="scientific">Tetraselmis chuii</name>
    <dbReference type="NCBI Taxonomy" id="63592"/>
    <lineage>
        <taxon>Eukaryota</taxon>
        <taxon>Viridiplantae</taxon>
        <taxon>Chlorophyta</taxon>
        <taxon>core chlorophytes</taxon>
        <taxon>Chlorodendrophyceae</taxon>
        <taxon>Chlorodendrales</taxon>
        <taxon>Chlorodendraceae</taxon>
        <taxon>Tetraselmis</taxon>
    </lineage>
</organism>
<evidence type="ECO:0000256" key="1">
    <source>
        <dbReference type="ARBA" id="ARBA00009817"/>
    </source>
</evidence>
<accession>A0A7S1ST44</accession>
<sequence length="220" mass="23603">MGQLLGKIDVEMPAHEVLSTPPGGFYEVRKYPPAVAVETPHSTGKDGRPDDGSSFNRLAKYIGVFGNPQNTKTEGEGGETIAMTAPVVTAGGSEQIAMTAPVVTAQDSDIHSGVMQFLLPSKFTMETAPKPTDPQVSLREIPARTLAVHTFSGWTNAKYVAEKETALMDALKKDKVEVCGKPFLLRYNPPWTLGPMRRNEVVVAVKYDSPQTGGADAASK</sequence>
<dbReference type="AlphaFoldDB" id="A0A7S1ST44"/>
<comment type="similarity">
    <text evidence="1">Belongs to the HEBP family.</text>
</comment>